<keyword evidence="4" id="KW-1015">Disulfide bond</keyword>
<feature type="region of interest" description="Disordered" evidence="7">
    <location>
        <begin position="491"/>
        <end position="513"/>
    </location>
</feature>
<sequence length="920" mass="102678">MDPYGVYLIMKFIIQTLSFGLEFIVAVAIFADAKLRKSPIWCLTLLVLLTDCVEIMLVFYAHDFMYGLNNAANGFLPRGVVVFVATMRWNIHILTLLSMAILFNILLKWRLIYVTWITRSRCLIGILVVFAAAALAVPHLNYENFGFKYHVESLSWTLEMNRPISITYTYIFWTLLGVLTFIISSSGLNMFICIKRIRKRNQVGPYSLQSAASKKLMSELYQILVFYGIGASYFIPIYLFNRPPKNYASDPLFYGSLEVLNNAIDGTKWVIFSVYSDVIKFRADRMKKSLHSSYALASPRDERRTRLIEATSSNVPQASISTSHEKPHLGLIRNNTPVNHLCFKATSTNTQPNTKPVSSRQCAILHDMFARPISEYTTAVEVLGTYATPKHNKEAFHWSHSAHEELSMVWPSATSTTPINPTPGERLNPYPKTDMILVQFCNMLILLLVSTALGAPALKEVAVARLQDALGGAEALQRHRDMIRSLMGDQEITEPRHSVHDSPDTSGHGLSEIDLNDPISGYLYQGDIMLSDAAVARLTAETGSTRVKRGAPNVATKRFNKNQPIGFIFSSEMPESARKLIRETTATIAANTCLSFKENSGVGTQLEFLRGGGCWSRIGEDPANGKQPISIDDWCESKHTVTHETFHALGIGHTITRKDRDSFVIIHRDRVMRGKEGNFDKLSDAANNNFGVPYEYGSVMHYHSKQFAAVAGQTTIEAKYDFYNNTMGQSQEVTFNDWKLVNILYNCSSHCPKQMVCQNGGYSSPKNCNACVCPEFFSGTNCEKPKKLISLTASTPTGESVFHQDQNLPMFGNYDEKNYGRDGPTVIRAPEGRKIRVTITQLSVSAGKWRPTPCPPFACEFVGIEIRDVAGGDLTGLGKKFCCPDPNQGYSFVSMSNVVGYKSYVSPGRNSDITVTYNLV</sequence>
<dbReference type="SUPFAM" id="SSF55486">
    <property type="entry name" value="Metalloproteases ('zincins'), catalytic domain"/>
    <property type="match status" value="1"/>
</dbReference>
<protein>
    <recommendedName>
        <fullName evidence="6">Metalloendopeptidase</fullName>
        <ecNumber evidence="6">3.4.24.-</ecNumber>
    </recommendedName>
</protein>
<dbReference type="OrthoDB" id="5866228at2759"/>
<evidence type="ECO:0000256" key="6">
    <source>
        <dbReference type="RuleBase" id="RU361183"/>
    </source>
</evidence>
<dbReference type="Pfam" id="PF01400">
    <property type="entry name" value="Astacin"/>
    <property type="match status" value="1"/>
</dbReference>
<keyword evidence="5 6" id="KW-0378">Hydrolase</keyword>
<keyword evidence="2 5" id="KW-0862">Zinc</keyword>
<keyword evidence="1 5" id="KW-0479">Metal-binding</keyword>
<reference evidence="10" key="1">
    <citation type="journal article" date="2008" name="Nat. Genet.">
        <title>The Pristionchus pacificus genome provides a unique perspective on nematode lifestyle and parasitism.</title>
        <authorList>
            <person name="Dieterich C."/>
            <person name="Clifton S.W."/>
            <person name="Schuster L.N."/>
            <person name="Chinwalla A."/>
            <person name="Delehaunty K."/>
            <person name="Dinkelacker I."/>
            <person name="Fulton L."/>
            <person name="Fulton R."/>
            <person name="Godfrey J."/>
            <person name="Minx P."/>
            <person name="Mitreva M."/>
            <person name="Roeseler W."/>
            <person name="Tian H."/>
            <person name="Witte H."/>
            <person name="Yang S.P."/>
            <person name="Wilson R.K."/>
            <person name="Sommer R.J."/>
        </authorList>
    </citation>
    <scope>NUCLEOTIDE SEQUENCE [LARGE SCALE GENOMIC DNA]</scope>
    <source>
        <strain evidence="10">PS312</strain>
    </source>
</reference>
<dbReference type="InterPro" id="IPR000742">
    <property type="entry name" value="EGF"/>
</dbReference>
<dbReference type="PRINTS" id="PR00480">
    <property type="entry name" value="ASTACIN"/>
</dbReference>
<feature type="transmembrane region" description="Helical" evidence="8">
    <location>
        <begin position="40"/>
        <end position="61"/>
    </location>
</feature>
<dbReference type="InterPro" id="IPR006026">
    <property type="entry name" value="Peptidase_Metallo"/>
</dbReference>
<organism evidence="9 10">
    <name type="scientific">Pristionchus pacificus</name>
    <name type="common">Parasitic nematode worm</name>
    <dbReference type="NCBI Taxonomy" id="54126"/>
    <lineage>
        <taxon>Eukaryota</taxon>
        <taxon>Metazoa</taxon>
        <taxon>Ecdysozoa</taxon>
        <taxon>Nematoda</taxon>
        <taxon>Chromadorea</taxon>
        <taxon>Rhabditida</taxon>
        <taxon>Rhabditina</taxon>
        <taxon>Diplogasteromorpha</taxon>
        <taxon>Diplogasteroidea</taxon>
        <taxon>Neodiplogasteridae</taxon>
        <taxon>Pristionchus</taxon>
    </lineage>
</organism>
<feature type="transmembrane region" description="Helical" evidence="8">
    <location>
        <begin position="89"/>
        <end position="109"/>
    </location>
</feature>
<dbReference type="PANTHER" id="PTHR10127">
    <property type="entry name" value="DISCOIDIN, CUB, EGF, LAMININ , AND ZINC METALLOPROTEASE DOMAIN CONTAINING"/>
    <property type="match status" value="1"/>
</dbReference>
<evidence type="ECO:0000313" key="9">
    <source>
        <dbReference type="EnsemblMetazoa" id="PPA08498.1"/>
    </source>
</evidence>
<dbReference type="CDD" id="cd04280">
    <property type="entry name" value="ZnMc_astacin_like"/>
    <property type="match status" value="1"/>
</dbReference>
<feature type="compositionally biased region" description="Basic and acidic residues" evidence="7">
    <location>
        <begin position="493"/>
        <end position="503"/>
    </location>
</feature>
<keyword evidence="5 6" id="KW-0645">Protease</keyword>
<dbReference type="InterPro" id="IPR034035">
    <property type="entry name" value="Astacin-like_dom"/>
</dbReference>
<dbReference type="Gene3D" id="3.40.390.10">
    <property type="entry name" value="Collagenase (Catalytic Domain)"/>
    <property type="match status" value="1"/>
</dbReference>
<evidence type="ECO:0000256" key="3">
    <source>
        <dbReference type="ARBA" id="ARBA00023049"/>
    </source>
</evidence>
<dbReference type="GO" id="GO:0005615">
    <property type="term" value="C:extracellular space"/>
    <property type="evidence" value="ECO:0000318"/>
    <property type="project" value="GO_Central"/>
</dbReference>
<dbReference type="EC" id="3.4.24.-" evidence="6"/>
<accession>A0A2A6CV56</accession>
<evidence type="ECO:0000256" key="1">
    <source>
        <dbReference type="ARBA" id="ARBA00022723"/>
    </source>
</evidence>
<dbReference type="Gene3D" id="1.20.1070.10">
    <property type="entry name" value="Rhodopsin 7-helix transmembrane proteins"/>
    <property type="match status" value="1"/>
</dbReference>
<dbReference type="PROSITE" id="PS51864">
    <property type="entry name" value="ASTACIN"/>
    <property type="match status" value="1"/>
</dbReference>
<evidence type="ECO:0000256" key="2">
    <source>
        <dbReference type="ARBA" id="ARBA00022833"/>
    </source>
</evidence>
<dbReference type="PANTHER" id="PTHR10127:SF831">
    <property type="entry name" value="ZINC METALLOPROTEINASE NAS-37"/>
    <property type="match status" value="1"/>
</dbReference>
<dbReference type="EnsemblMetazoa" id="PPA08498.1">
    <property type="protein sequence ID" value="PPA08498.1"/>
    <property type="gene ID" value="WBGene00098052"/>
</dbReference>
<comment type="cofactor">
    <cofactor evidence="5 6">
        <name>Zn(2+)</name>
        <dbReference type="ChEBI" id="CHEBI:29105"/>
    </cofactor>
    <text evidence="5 6">Binds 1 zinc ion per subunit.</text>
</comment>
<proteinExistence type="predicted"/>
<dbReference type="CDD" id="cd00054">
    <property type="entry name" value="EGF_CA"/>
    <property type="match status" value="1"/>
</dbReference>
<dbReference type="PROSITE" id="PS00022">
    <property type="entry name" value="EGF_1"/>
    <property type="match status" value="1"/>
</dbReference>
<keyword evidence="3 5" id="KW-0482">Metalloprotease</keyword>
<gene>
    <name evidence="9" type="primary">WBGene00098052</name>
</gene>
<reference evidence="9" key="2">
    <citation type="submission" date="2022-06" db="UniProtKB">
        <authorList>
            <consortium name="EnsemblMetazoa"/>
        </authorList>
    </citation>
    <scope>IDENTIFICATION</scope>
    <source>
        <strain evidence="9">PS312</strain>
    </source>
</reference>
<feature type="transmembrane region" description="Helical" evidence="8">
    <location>
        <begin position="121"/>
        <end position="140"/>
    </location>
</feature>
<feature type="binding site" evidence="5">
    <location>
        <position position="647"/>
    </location>
    <ligand>
        <name>Zn(2+)</name>
        <dbReference type="ChEBI" id="CHEBI:29105"/>
        <note>catalytic</note>
    </ligand>
</feature>
<dbReference type="InterPro" id="IPR024079">
    <property type="entry name" value="MetalloPept_cat_dom_sf"/>
</dbReference>
<name>A0A2A6CV56_PRIPA</name>
<evidence type="ECO:0000313" key="10">
    <source>
        <dbReference type="Proteomes" id="UP000005239"/>
    </source>
</evidence>
<feature type="transmembrane region" description="Helical" evidence="8">
    <location>
        <begin position="12"/>
        <end position="33"/>
    </location>
</feature>
<dbReference type="InterPro" id="IPR001506">
    <property type="entry name" value="Peptidase_M12A"/>
</dbReference>
<dbReference type="GO" id="GO:0006508">
    <property type="term" value="P:proteolysis"/>
    <property type="evidence" value="ECO:0007669"/>
    <property type="project" value="UniProtKB-KW"/>
</dbReference>
<evidence type="ECO:0000256" key="4">
    <source>
        <dbReference type="ARBA" id="ARBA00023157"/>
    </source>
</evidence>
<evidence type="ECO:0000256" key="8">
    <source>
        <dbReference type="SAM" id="Phobius"/>
    </source>
</evidence>
<feature type="active site" evidence="5">
    <location>
        <position position="644"/>
    </location>
</feature>
<feature type="binding site" evidence="5">
    <location>
        <position position="653"/>
    </location>
    <ligand>
        <name>Zn(2+)</name>
        <dbReference type="ChEBI" id="CHEBI:29105"/>
        <note>catalytic</note>
    </ligand>
</feature>
<accession>A0A8R1U827</accession>
<comment type="caution">
    <text evidence="5">Lacks conserved residue(s) required for the propagation of feature annotation.</text>
</comment>
<evidence type="ECO:0000256" key="7">
    <source>
        <dbReference type="SAM" id="MobiDB-lite"/>
    </source>
</evidence>
<keyword evidence="8" id="KW-0812">Transmembrane</keyword>
<dbReference type="AlphaFoldDB" id="A0A2A6CV56"/>
<feature type="transmembrane region" description="Helical" evidence="8">
    <location>
        <begin position="220"/>
        <end position="239"/>
    </location>
</feature>
<feature type="transmembrane region" description="Helical" evidence="8">
    <location>
        <begin position="170"/>
        <end position="192"/>
    </location>
</feature>
<dbReference type="GO" id="GO:0004222">
    <property type="term" value="F:metalloendopeptidase activity"/>
    <property type="evidence" value="ECO:0000318"/>
    <property type="project" value="GO_Central"/>
</dbReference>
<dbReference type="SMART" id="SM00235">
    <property type="entry name" value="ZnMc"/>
    <property type="match status" value="1"/>
</dbReference>
<dbReference type="GO" id="GO:0008270">
    <property type="term" value="F:zinc ion binding"/>
    <property type="evidence" value="ECO:0007669"/>
    <property type="project" value="UniProtKB-UniRule"/>
</dbReference>
<evidence type="ECO:0000256" key="5">
    <source>
        <dbReference type="PROSITE-ProRule" id="PRU01211"/>
    </source>
</evidence>
<feature type="binding site" evidence="5">
    <location>
        <position position="643"/>
    </location>
    <ligand>
        <name>Zn(2+)</name>
        <dbReference type="ChEBI" id="CHEBI:29105"/>
        <note>catalytic</note>
    </ligand>
</feature>
<dbReference type="Proteomes" id="UP000005239">
    <property type="component" value="Unassembled WGS sequence"/>
</dbReference>
<keyword evidence="8" id="KW-1133">Transmembrane helix</keyword>
<keyword evidence="10" id="KW-1185">Reference proteome</keyword>
<keyword evidence="8" id="KW-0472">Membrane</keyword>